<protein>
    <submittedName>
        <fullName evidence="1">DUF1830 domain-containing protein</fullName>
    </submittedName>
</protein>
<organism evidence="1 2">
    <name type="scientific">Oxynema aestuarii AP17</name>
    <dbReference type="NCBI Taxonomy" id="2064643"/>
    <lineage>
        <taxon>Bacteria</taxon>
        <taxon>Bacillati</taxon>
        <taxon>Cyanobacteriota</taxon>
        <taxon>Cyanophyceae</taxon>
        <taxon>Oscillatoriophycideae</taxon>
        <taxon>Oscillatoriales</taxon>
        <taxon>Oscillatoriaceae</taxon>
        <taxon>Oxynema</taxon>
        <taxon>Oxynema aestuarii</taxon>
    </lineage>
</organism>
<evidence type="ECO:0000313" key="1">
    <source>
        <dbReference type="EMBL" id="QIZ73635.1"/>
    </source>
</evidence>
<accession>A0A6H1U4Q9</accession>
<gene>
    <name evidence="1" type="ORF">HCG48_06810</name>
</gene>
<dbReference type="AlphaFoldDB" id="A0A6H1U4Q9"/>
<dbReference type="KEGG" id="oxy:HCG48_06810"/>
<evidence type="ECO:0000313" key="2">
    <source>
        <dbReference type="Proteomes" id="UP000500857"/>
    </source>
</evidence>
<dbReference type="EMBL" id="CP051167">
    <property type="protein sequence ID" value="QIZ73635.1"/>
    <property type="molecule type" value="Genomic_DNA"/>
</dbReference>
<sequence length="85" mass="9478">MAQLETPLPETDSSKEILCCYVNTTSKIQIARISNIPDRYFERVVFPGQRLMFEALPHAQLEIHTGGMAGAILSDTIHCTRLACN</sequence>
<keyword evidence="2" id="KW-1185">Reference proteome</keyword>
<dbReference type="InterPro" id="IPR014964">
    <property type="entry name" value="DUF1830"/>
</dbReference>
<name>A0A6H1U4Q9_9CYAN</name>
<dbReference type="Pfam" id="PF08865">
    <property type="entry name" value="DUF1830"/>
    <property type="match status" value="1"/>
</dbReference>
<reference evidence="1 2" key="1">
    <citation type="submission" date="2020-04" db="EMBL/GenBank/DDBJ databases">
        <authorList>
            <person name="Basu S."/>
            <person name="Maruthanayagam V."/>
            <person name="Chakraborty S."/>
            <person name="Pramanik A."/>
            <person name="Mukherjee J."/>
            <person name="Brink B."/>
        </authorList>
    </citation>
    <scope>NUCLEOTIDE SEQUENCE [LARGE SCALE GENOMIC DNA]</scope>
    <source>
        <strain evidence="1 2">AP17</strain>
    </source>
</reference>
<dbReference type="Proteomes" id="UP000500857">
    <property type="component" value="Chromosome"/>
</dbReference>
<proteinExistence type="predicted"/>